<protein>
    <submittedName>
        <fullName evidence="2">Uncharacterized protein</fullName>
    </submittedName>
</protein>
<feature type="region of interest" description="Disordered" evidence="1">
    <location>
        <begin position="35"/>
        <end position="69"/>
    </location>
</feature>
<accession>A0A067K2S3</accession>
<evidence type="ECO:0000313" key="3">
    <source>
        <dbReference type="Proteomes" id="UP000027138"/>
    </source>
</evidence>
<organism evidence="2 3">
    <name type="scientific">Jatropha curcas</name>
    <name type="common">Barbados nut</name>
    <dbReference type="NCBI Taxonomy" id="180498"/>
    <lineage>
        <taxon>Eukaryota</taxon>
        <taxon>Viridiplantae</taxon>
        <taxon>Streptophyta</taxon>
        <taxon>Embryophyta</taxon>
        <taxon>Tracheophyta</taxon>
        <taxon>Spermatophyta</taxon>
        <taxon>Magnoliopsida</taxon>
        <taxon>eudicotyledons</taxon>
        <taxon>Gunneridae</taxon>
        <taxon>Pentapetalae</taxon>
        <taxon>rosids</taxon>
        <taxon>fabids</taxon>
        <taxon>Malpighiales</taxon>
        <taxon>Euphorbiaceae</taxon>
        <taxon>Crotonoideae</taxon>
        <taxon>Jatropheae</taxon>
        <taxon>Jatropha</taxon>
    </lineage>
</organism>
<gene>
    <name evidence="2" type="ORF">JCGZ_18249</name>
</gene>
<dbReference type="Proteomes" id="UP000027138">
    <property type="component" value="Unassembled WGS sequence"/>
</dbReference>
<evidence type="ECO:0000313" key="2">
    <source>
        <dbReference type="EMBL" id="KDP29328.1"/>
    </source>
</evidence>
<dbReference type="EMBL" id="KK914751">
    <property type="protein sequence ID" value="KDP29328.1"/>
    <property type="molecule type" value="Genomic_DNA"/>
</dbReference>
<proteinExistence type="predicted"/>
<evidence type="ECO:0000256" key="1">
    <source>
        <dbReference type="SAM" id="MobiDB-lite"/>
    </source>
</evidence>
<sequence length="208" mass="22696">MKQSAKPEEYRRSCRLIRVTGSSFRDVLLRRNDAVMSDADDVGQSGPSETAFSDSKEVPKTPLSLQNMPKSAGVGLQRVQTSLAGNHTVLAIVPPSVVSDGIPDTPDIPLITTMTERMASSANAKKPLDTRIRKHQSNFKRKQQPPLPTLADFLPVEDALKSIASKLDQIVSVSEGFEEVLPVDAVESDQIENYEDCQGDGFDSVEKV</sequence>
<dbReference type="AlphaFoldDB" id="A0A067K2S3"/>
<name>A0A067K2S3_JATCU</name>
<keyword evidence="3" id="KW-1185">Reference proteome</keyword>
<reference evidence="2 3" key="1">
    <citation type="journal article" date="2014" name="PLoS ONE">
        <title>Global Analysis of Gene Expression Profiles in Physic Nut (Jatropha curcas L.) Seedlings Exposed to Salt Stress.</title>
        <authorList>
            <person name="Zhang L."/>
            <person name="Zhang C."/>
            <person name="Wu P."/>
            <person name="Chen Y."/>
            <person name="Li M."/>
            <person name="Jiang H."/>
            <person name="Wu G."/>
        </authorList>
    </citation>
    <scope>NUCLEOTIDE SEQUENCE [LARGE SCALE GENOMIC DNA]</scope>
    <source>
        <strain evidence="3">cv. GZQX0401</strain>
        <tissue evidence="2">Young leaves</tissue>
    </source>
</reference>